<dbReference type="AlphaFoldDB" id="A0A6J7D256"/>
<feature type="transmembrane region" description="Helical" evidence="5">
    <location>
        <begin position="47"/>
        <end position="66"/>
    </location>
</feature>
<evidence type="ECO:0000256" key="1">
    <source>
        <dbReference type="ARBA" id="ARBA00004141"/>
    </source>
</evidence>
<keyword evidence="4 5" id="KW-0472">Membrane</keyword>
<dbReference type="InterPro" id="IPR002781">
    <property type="entry name" value="TM_pro_TauE-like"/>
</dbReference>
<sequence length="228" mass="23703">MLAVPAFLYLFDFTALQATTASLAVVAVSAGFGAIPRIRLGQARLRQALVFWVLGVAGTFLGTRLAPLIPGPWLVGGFAVVMVGAAIAMWRKGSQPEPTSSGSSSMWLTFIVASSVGLLTGIFGVGGGFLIVPALVLVFGLPFGVAAGTSLVIVALNSLTALAFKADTWHEIPWQLPLIVIVGGLIGSVLASRMNLVVSQRLLERAFAAILVVLALWMVTEAAFLGGQ</sequence>
<proteinExistence type="predicted"/>
<feature type="transmembrane region" description="Helical" evidence="5">
    <location>
        <begin position="176"/>
        <end position="194"/>
    </location>
</feature>
<dbReference type="PANTHER" id="PTHR43701">
    <property type="entry name" value="MEMBRANE TRANSPORTER PROTEIN MJ0441-RELATED"/>
    <property type="match status" value="1"/>
</dbReference>
<comment type="subcellular location">
    <subcellularLocation>
        <location evidence="1">Membrane</location>
        <topology evidence="1">Multi-pass membrane protein</topology>
    </subcellularLocation>
</comment>
<evidence type="ECO:0000256" key="4">
    <source>
        <dbReference type="ARBA" id="ARBA00023136"/>
    </source>
</evidence>
<accession>A0A6J7D256</accession>
<dbReference type="InterPro" id="IPR051598">
    <property type="entry name" value="TSUP/Inactive_protease-like"/>
</dbReference>
<dbReference type="GO" id="GO:0016020">
    <property type="term" value="C:membrane"/>
    <property type="evidence" value="ECO:0007669"/>
    <property type="project" value="UniProtKB-SubCell"/>
</dbReference>
<name>A0A6J7D256_9ZZZZ</name>
<feature type="transmembrane region" description="Helical" evidence="5">
    <location>
        <begin position="206"/>
        <end position="225"/>
    </location>
</feature>
<reference evidence="6" key="1">
    <citation type="submission" date="2020-05" db="EMBL/GenBank/DDBJ databases">
        <authorList>
            <person name="Chiriac C."/>
            <person name="Salcher M."/>
            <person name="Ghai R."/>
            <person name="Kavagutti S V."/>
        </authorList>
    </citation>
    <scope>NUCLEOTIDE SEQUENCE</scope>
</reference>
<evidence type="ECO:0000256" key="2">
    <source>
        <dbReference type="ARBA" id="ARBA00022692"/>
    </source>
</evidence>
<feature type="transmembrane region" description="Helical" evidence="5">
    <location>
        <begin position="72"/>
        <end position="90"/>
    </location>
</feature>
<gene>
    <name evidence="6" type="ORF">UFOPK3402_00285</name>
</gene>
<protein>
    <submittedName>
        <fullName evidence="6">Unannotated protein</fullName>
    </submittedName>
</protein>
<dbReference type="EMBL" id="CAFBLS010000021">
    <property type="protein sequence ID" value="CAB4862499.1"/>
    <property type="molecule type" value="Genomic_DNA"/>
</dbReference>
<feature type="transmembrane region" description="Helical" evidence="5">
    <location>
        <begin position="145"/>
        <end position="164"/>
    </location>
</feature>
<dbReference type="PANTHER" id="PTHR43701:SF2">
    <property type="entry name" value="MEMBRANE TRANSPORTER PROTEIN YJNA-RELATED"/>
    <property type="match status" value="1"/>
</dbReference>
<keyword evidence="3 5" id="KW-1133">Transmembrane helix</keyword>
<evidence type="ECO:0000256" key="3">
    <source>
        <dbReference type="ARBA" id="ARBA00022989"/>
    </source>
</evidence>
<feature type="transmembrane region" description="Helical" evidence="5">
    <location>
        <begin position="6"/>
        <end position="35"/>
    </location>
</feature>
<keyword evidence="2 5" id="KW-0812">Transmembrane</keyword>
<dbReference type="Pfam" id="PF01925">
    <property type="entry name" value="TauE"/>
    <property type="match status" value="1"/>
</dbReference>
<evidence type="ECO:0000313" key="6">
    <source>
        <dbReference type="EMBL" id="CAB4862499.1"/>
    </source>
</evidence>
<organism evidence="6">
    <name type="scientific">freshwater metagenome</name>
    <dbReference type="NCBI Taxonomy" id="449393"/>
    <lineage>
        <taxon>unclassified sequences</taxon>
        <taxon>metagenomes</taxon>
        <taxon>ecological metagenomes</taxon>
    </lineage>
</organism>
<feature type="transmembrane region" description="Helical" evidence="5">
    <location>
        <begin position="110"/>
        <end position="139"/>
    </location>
</feature>
<evidence type="ECO:0000256" key="5">
    <source>
        <dbReference type="SAM" id="Phobius"/>
    </source>
</evidence>